<dbReference type="PROSITE" id="PS50943">
    <property type="entry name" value="HTH_CROC1"/>
    <property type="match status" value="1"/>
</dbReference>
<dbReference type="CDD" id="cd00093">
    <property type="entry name" value="HTH_XRE"/>
    <property type="match status" value="1"/>
</dbReference>
<dbReference type="Pfam" id="PF01381">
    <property type="entry name" value="HTH_3"/>
    <property type="match status" value="1"/>
</dbReference>
<gene>
    <name evidence="2" type="ORF">OZ415_00115</name>
</gene>
<protein>
    <submittedName>
        <fullName evidence="2">Helix-turn-helix transcriptional regulator</fullName>
    </submittedName>
</protein>
<accession>A0AA47GBA0</accession>
<evidence type="ECO:0000313" key="2">
    <source>
        <dbReference type="EMBL" id="WAT24560.1"/>
    </source>
</evidence>
<dbReference type="InterPro" id="IPR001387">
    <property type="entry name" value="Cro/C1-type_HTH"/>
</dbReference>
<dbReference type="InterPro" id="IPR010982">
    <property type="entry name" value="Lambda_DNA-bd_dom_sf"/>
</dbReference>
<dbReference type="GO" id="GO:0003677">
    <property type="term" value="F:DNA binding"/>
    <property type="evidence" value="ECO:0007669"/>
    <property type="project" value="InterPro"/>
</dbReference>
<dbReference type="SMART" id="SM00530">
    <property type="entry name" value="HTH_XRE"/>
    <property type="match status" value="1"/>
</dbReference>
<dbReference type="EMBL" id="CP114063">
    <property type="protein sequence ID" value="WAT24560.1"/>
    <property type="molecule type" value="Genomic_DNA"/>
</dbReference>
<dbReference type="RefSeq" id="WP_269104994.1">
    <property type="nucleotide sequence ID" value="NZ_CP114063.1"/>
</dbReference>
<dbReference type="Proteomes" id="UP001164714">
    <property type="component" value="Chromosome"/>
</dbReference>
<evidence type="ECO:0000259" key="1">
    <source>
        <dbReference type="PROSITE" id="PS50943"/>
    </source>
</evidence>
<name>A0AA47GBA0_9LACT</name>
<organism evidence="2 3">
    <name type="scientific">Aerococcus urinaeequi</name>
    <dbReference type="NCBI Taxonomy" id="51665"/>
    <lineage>
        <taxon>Bacteria</taxon>
        <taxon>Bacillati</taxon>
        <taxon>Bacillota</taxon>
        <taxon>Bacilli</taxon>
        <taxon>Lactobacillales</taxon>
        <taxon>Aerococcaceae</taxon>
        <taxon>Aerococcus</taxon>
    </lineage>
</organism>
<reference evidence="2" key="1">
    <citation type="submission" date="2022-12" db="EMBL/GenBank/DDBJ databases">
        <title>Whole genome sequence analysis of a duck derived balloon bacteium Aerococcus urinaeequi henan2020.</title>
        <authorList>
            <person name="Zhang H."/>
            <person name="Qiao H.X."/>
            <person name="Bian C.Z."/>
            <person name="Shu J.C."/>
        </authorList>
    </citation>
    <scope>NUCLEOTIDE SEQUENCE</scope>
    <source>
        <strain evidence="2">2020-HN-1</strain>
    </source>
</reference>
<dbReference type="AlphaFoldDB" id="A0AA47GBA0"/>
<proteinExistence type="predicted"/>
<dbReference type="Gene3D" id="1.10.260.40">
    <property type="entry name" value="lambda repressor-like DNA-binding domains"/>
    <property type="match status" value="1"/>
</dbReference>
<evidence type="ECO:0000313" key="3">
    <source>
        <dbReference type="Proteomes" id="UP001164714"/>
    </source>
</evidence>
<sequence length="205" mass="23486">MDLETEEHNKAVGRRIREERLKLGLTSDEFGKLFTPPASKGTISKWENGRYLPNNARMAIIAEKTGKSVDQLLYGDYEARIRDSILKKFDDATDSAIRMTINEFAKKNEKNPCDSDIWETYDLISYSLNHLNSKNKARKDLGKNLISIDSNFKDYITENNIDLKDSEKLENIAINIQEAMNNFEIYGNNEISQIVDGTLNLINKD</sequence>
<dbReference type="SUPFAM" id="SSF47413">
    <property type="entry name" value="lambda repressor-like DNA-binding domains"/>
    <property type="match status" value="1"/>
</dbReference>
<feature type="domain" description="HTH cro/C1-type" evidence="1">
    <location>
        <begin position="16"/>
        <end position="72"/>
    </location>
</feature>